<evidence type="ECO:0000313" key="2">
    <source>
        <dbReference type="EMBL" id="MBF1129638.1"/>
    </source>
</evidence>
<protein>
    <submittedName>
        <fullName evidence="2">IS3 family transposase</fullName>
    </submittedName>
</protein>
<organism evidence="2 3">
    <name type="scientific">Dialister invisus</name>
    <dbReference type="NCBI Taxonomy" id="218538"/>
    <lineage>
        <taxon>Bacteria</taxon>
        <taxon>Bacillati</taxon>
        <taxon>Bacillota</taxon>
        <taxon>Negativicutes</taxon>
        <taxon>Veillonellales</taxon>
        <taxon>Veillonellaceae</taxon>
        <taxon>Dialister</taxon>
    </lineage>
</organism>
<dbReference type="RefSeq" id="WP_390891865.1">
    <property type="nucleotide sequence ID" value="NZ_CAUQCT010000064.1"/>
</dbReference>
<dbReference type="Pfam" id="PF13333">
    <property type="entry name" value="rve_2"/>
    <property type="match status" value="1"/>
</dbReference>
<evidence type="ECO:0000259" key="1">
    <source>
        <dbReference type="Pfam" id="PF13333"/>
    </source>
</evidence>
<proteinExistence type="predicted"/>
<gene>
    <name evidence="2" type="ORF">HXL70_06295</name>
</gene>
<accession>A0A930B687</accession>
<dbReference type="GO" id="GO:0015074">
    <property type="term" value="P:DNA integration"/>
    <property type="evidence" value="ECO:0007669"/>
    <property type="project" value="InterPro"/>
</dbReference>
<dbReference type="Proteomes" id="UP000757890">
    <property type="component" value="Unassembled WGS sequence"/>
</dbReference>
<dbReference type="InterPro" id="IPR012337">
    <property type="entry name" value="RNaseH-like_sf"/>
</dbReference>
<reference evidence="2" key="1">
    <citation type="submission" date="2020-04" db="EMBL/GenBank/DDBJ databases">
        <title>Deep metagenomics examines the oral microbiome during advanced dental caries in children, revealing novel taxa and co-occurrences with host molecules.</title>
        <authorList>
            <person name="Baker J.L."/>
            <person name="Morton J.T."/>
            <person name="Dinis M."/>
            <person name="Alvarez R."/>
            <person name="Tran N.C."/>
            <person name="Knight R."/>
            <person name="Edlund A."/>
        </authorList>
    </citation>
    <scope>NUCLEOTIDE SEQUENCE</scope>
    <source>
        <strain evidence="2">JCVI_32_bin.14</strain>
    </source>
</reference>
<evidence type="ECO:0000313" key="3">
    <source>
        <dbReference type="Proteomes" id="UP000757890"/>
    </source>
</evidence>
<dbReference type="AlphaFoldDB" id="A0A930B687"/>
<sequence>MKNFFGIMKQEMYYGEVYNSFDELKEVIDKFIRYYNEKRSNTSLGYRNPIEYSEYMLIA</sequence>
<dbReference type="EMBL" id="JABZMK010000040">
    <property type="protein sequence ID" value="MBF1129638.1"/>
    <property type="molecule type" value="Genomic_DNA"/>
</dbReference>
<dbReference type="SUPFAM" id="SSF53098">
    <property type="entry name" value="Ribonuclease H-like"/>
    <property type="match status" value="1"/>
</dbReference>
<name>A0A930B687_9FIRM</name>
<dbReference type="InterPro" id="IPR001584">
    <property type="entry name" value="Integrase_cat-core"/>
</dbReference>
<comment type="caution">
    <text evidence="2">The sequence shown here is derived from an EMBL/GenBank/DDBJ whole genome shotgun (WGS) entry which is preliminary data.</text>
</comment>
<feature type="domain" description="Integrase catalytic" evidence="1">
    <location>
        <begin position="3"/>
        <end position="54"/>
    </location>
</feature>